<keyword evidence="5" id="KW-1185">Reference proteome</keyword>
<evidence type="ECO:0000256" key="2">
    <source>
        <dbReference type="ARBA" id="ARBA00022737"/>
    </source>
</evidence>
<gene>
    <name evidence="4" type="ORF">RchiOBHm_Chr5g0066271</name>
</gene>
<evidence type="ECO:0000313" key="4">
    <source>
        <dbReference type="EMBL" id="PRQ34204.1"/>
    </source>
</evidence>
<dbReference type="Pfam" id="PF00560">
    <property type="entry name" value="LRR_1"/>
    <property type="match status" value="1"/>
</dbReference>
<reference evidence="4 5" key="1">
    <citation type="journal article" date="2018" name="Nat. Genet.">
        <title>The Rosa genome provides new insights in the design of modern roses.</title>
        <authorList>
            <person name="Bendahmane M."/>
        </authorList>
    </citation>
    <scope>NUCLEOTIDE SEQUENCE [LARGE SCALE GENOMIC DNA]</scope>
    <source>
        <strain evidence="5">cv. Old Blush</strain>
    </source>
</reference>
<keyword evidence="1" id="KW-0433">Leucine-rich repeat</keyword>
<proteinExistence type="predicted"/>
<keyword evidence="2" id="KW-0677">Repeat</keyword>
<dbReference type="Proteomes" id="UP000238479">
    <property type="component" value="Chromosome 5"/>
</dbReference>
<dbReference type="SUPFAM" id="SSF52058">
    <property type="entry name" value="L domain-like"/>
    <property type="match status" value="1"/>
</dbReference>
<evidence type="ECO:0000259" key="3">
    <source>
        <dbReference type="Pfam" id="PF20160"/>
    </source>
</evidence>
<accession>A0A2P6QJ61</accession>
<feature type="domain" description="C-JID" evidence="3">
    <location>
        <begin position="154"/>
        <end position="297"/>
    </location>
</feature>
<dbReference type="InterPro" id="IPR032675">
    <property type="entry name" value="LRR_dom_sf"/>
</dbReference>
<dbReference type="OMA" id="PRTMCMS"/>
<dbReference type="EMBL" id="PDCK01000043">
    <property type="protein sequence ID" value="PRQ34204.1"/>
    <property type="molecule type" value="Genomic_DNA"/>
</dbReference>
<dbReference type="Gene3D" id="3.80.10.10">
    <property type="entry name" value="Ribonuclease Inhibitor"/>
    <property type="match status" value="1"/>
</dbReference>
<dbReference type="AlphaFoldDB" id="A0A2P6QJ61"/>
<evidence type="ECO:0000313" key="5">
    <source>
        <dbReference type="Proteomes" id="UP000238479"/>
    </source>
</evidence>
<dbReference type="InterPro" id="IPR045344">
    <property type="entry name" value="C-JID"/>
</dbReference>
<protein>
    <submittedName>
        <fullName evidence="4">Putative leucine-rich repeat domain, L domain-containing protein</fullName>
    </submittedName>
</protein>
<dbReference type="Gramene" id="PRQ34204">
    <property type="protein sequence ID" value="PRQ34204"/>
    <property type="gene ID" value="RchiOBHm_Chr5g0066271"/>
</dbReference>
<organism evidence="4 5">
    <name type="scientific">Rosa chinensis</name>
    <name type="common">China rose</name>
    <dbReference type="NCBI Taxonomy" id="74649"/>
    <lineage>
        <taxon>Eukaryota</taxon>
        <taxon>Viridiplantae</taxon>
        <taxon>Streptophyta</taxon>
        <taxon>Embryophyta</taxon>
        <taxon>Tracheophyta</taxon>
        <taxon>Spermatophyta</taxon>
        <taxon>Magnoliopsida</taxon>
        <taxon>eudicotyledons</taxon>
        <taxon>Gunneridae</taxon>
        <taxon>Pentapetalae</taxon>
        <taxon>rosids</taxon>
        <taxon>fabids</taxon>
        <taxon>Rosales</taxon>
        <taxon>Rosaceae</taxon>
        <taxon>Rosoideae</taxon>
        <taxon>Rosoideae incertae sedis</taxon>
        <taxon>Rosa</taxon>
    </lineage>
</organism>
<comment type="caution">
    <text evidence="4">The sequence shown here is derived from an EMBL/GenBank/DDBJ whole genome shotgun (WGS) entry which is preliminary data.</text>
</comment>
<evidence type="ECO:0000256" key="1">
    <source>
        <dbReference type="ARBA" id="ARBA00022614"/>
    </source>
</evidence>
<sequence length="297" mass="33726">MHVNILDLRGCKVLEEIPDCISSLTSLNLSGSMIKSIPSTIKQASRLRFLYARNCNCLQSLPELPSLLKVFDASGCPKLKTVSFSMTALRQGLDQICEDVIDHYEKHRFYNCLNLDENSRSNIMDDAHLRIMRIATANYRKFLEEGSPLVGVVCSGSKIPKWFSYQTEGCLLNIELPINWSEDPNFLGLALCAVVTSPEKSSLTCKSDFKTINGESHQFNNYFPYDCNLTRWGDVNSDHVLVWYYGLESAQQFTIFNNATEASFEFYALNKRYVDGVLFTDDYMVKRCGVSLLYAQD</sequence>
<dbReference type="InterPro" id="IPR001611">
    <property type="entry name" value="Leu-rich_rpt"/>
</dbReference>
<dbReference type="Pfam" id="PF20160">
    <property type="entry name" value="C-JID"/>
    <property type="match status" value="1"/>
</dbReference>
<name>A0A2P6QJ61_ROSCH</name>